<dbReference type="STRING" id="1817772.A2527_07050"/>
<feature type="domain" description="Thiol:disulfide interchange protein DsbD N-terminal" evidence="1">
    <location>
        <begin position="45"/>
        <end position="154"/>
    </location>
</feature>
<dbReference type="InterPro" id="IPR028250">
    <property type="entry name" value="DsbDN"/>
</dbReference>
<evidence type="ECO:0000259" key="1">
    <source>
        <dbReference type="Pfam" id="PF11412"/>
    </source>
</evidence>
<evidence type="ECO:0000313" key="2">
    <source>
        <dbReference type="EMBL" id="OGG95463.1"/>
    </source>
</evidence>
<evidence type="ECO:0000313" key="3">
    <source>
        <dbReference type="Proteomes" id="UP000178449"/>
    </source>
</evidence>
<sequence length="157" mass="17896">MTFFAIFYFLVWPLGMDLRAQSAFGSPPPNLEPKLEILAEAESQPGGQIFLKVIGRLEPGFHLYSIKTQKGPKPTRLEIETPGIRALGETEESAPKLKLDEALEEKLWVHENEFFLKKTLVGKPLEGRELKGFIFFQLCDNLICLNPQKKYFTTLLK</sequence>
<dbReference type="EMBL" id="MFNE01000022">
    <property type="protein sequence ID" value="OGG95463.1"/>
    <property type="molecule type" value="Genomic_DNA"/>
</dbReference>
<name>A0A1F6GBH4_9PROT</name>
<dbReference type="Pfam" id="PF11412">
    <property type="entry name" value="DsbD_N"/>
    <property type="match status" value="1"/>
</dbReference>
<protein>
    <recommendedName>
        <fullName evidence="1">Thiol:disulfide interchange protein DsbD N-terminal domain-containing protein</fullName>
    </recommendedName>
</protein>
<dbReference type="AlphaFoldDB" id="A0A1F6GBH4"/>
<organism evidence="2 3">
    <name type="scientific">Candidatus Lambdaproteobacteria bacterium RIFOXYD2_FULL_50_16</name>
    <dbReference type="NCBI Taxonomy" id="1817772"/>
    <lineage>
        <taxon>Bacteria</taxon>
        <taxon>Pseudomonadati</taxon>
        <taxon>Pseudomonadota</taxon>
        <taxon>Candidatus Lambdaproteobacteria</taxon>
    </lineage>
</organism>
<gene>
    <name evidence="2" type="ORF">A2527_07050</name>
</gene>
<accession>A0A1F6GBH4</accession>
<comment type="caution">
    <text evidence="2">The sequence shown here is derived from an EMBL/GenBank/DDBJ whole genome shotgun (WGS) entry which is preliminary data.</text>
</comment>
<proteinExistence type="predicted"/>
<reference evidence="2 3" key="1">
    <citation type="journal article" date="2016" name="Nat. Commun.">
        <title>Thousands of microbial genomes shed light on interconnected biogeochemical processes in an aquifer system.</title>
        <authorList>
            <person name="Anantharaman K."/>
            <person name="Brown C.T."/>
            <person name="Hug L.A."/>
            <person name="Sharon I."/>
            <person name="Castelle C.J."/>
            <person name="Probst A.J."/>
            <person name="Thomas B.C."/>
            <person name="Singh A."/>
            <person name="Wilkins M.J."/>
            <person name="Karaoz U."/>
            <person name="Brodie E.L."/>
            <person name="Williams K.H."/>
            <person name="Hubbard S.S."/>
            <person name="Banfield J.F."/>
        </authorList>
    </citation>
    <scope>NUCLEOTIDE SEQUENCE [LARGE SCALE GENOMIC DNA]</scope>
</reference>
<dbReference type="Proteomes" id="UP000178449">
    <property type="component" value="Unassembled WGS sequence"/>
</dbReference>